<dbReference type="Proteomes" id="UP001370100">
    <property type="component" value="Unassembled WGS sequence"/>
</dbReference>
<evidence type="ECO:0008006" key="3">
    <source>
        <dbReference type="Google" id="ProtNLM"/>
    </source>
</evidence>
<accession>A0ABU8MZZ9</accession>
<dbReference type="RefSeq" id="WP_337712150.1">
    <property type="nucleotide sequence ID" value="NZ_JBBEGL010000001.1"/>
</dbReference>
<proteinExistence type="predicted"/>
<keyword evidence="2" id="KW-1185">Reference proteome</keyword>
<reference evidence="1 2" key="1">
    <citation type="submission" date="2024-03" db="EMBL/GenBank/DDBJ databases">
        <title>Actinomycetospora sp. OC33-EN06, a novel actinomycete isolated from wild orchid (Aerides multiflora).</title>
        <authorList>
            <person name="Suriyachadkun C."/>
        </authorList>
    </citation>
    <scope>NUCLEOTIDE SEQUENCE [LARGE SCALE GENOMIC DNA]</scope>
    <source>
        <strain evidence="1 2">OC33-EN06</strain>
    </source>
</reference>
<evidence type="ECO:0000313" key="1">
    <source>
        <dbReference type="EMBL" id="MEJ2885685.1"/>
    </source>
</evidence>
<name>A0ABU8MZZ9_9PSEU</name>
<organism evidence="1 2">
    <name type="scientific">Actinomycetospora aeridis</name>
    <dbReference type="NCBI Taxonomy" id="3129231"/>
    <lineage>
        <taxon>Bacteria</taxon>
        <taxon>Bacillati</taxon>
        <taxon>Actinomycetota</taxon>
        <taxon>Actinomycetes</taxon>
        <taxon>Pseudonocardiales</taxon>
        <taxon>Pseudonocardiaceae</taxon>
        <taxon>Actinomycetospora</taxon>
    </lineage>
</organism>
<dbReference type="EMBL" id="JBBEGL010000001">
    <property type="protein sequence ID" value="MEJ2885685.1"/>
    <property type="molecule type" value="Genomic_DNA"/>
</dbReference>
<gene>
    <name evidence="1" type="ORF">WCD41_04425</name>
</gene>
<sequence length="122" mass="13394">MANIGAWWLASRPALAGEQVVTRWLANRAQNGRAVGGALFLTTRRLVFCPHRLDQLTGGQGWDVPLGEVATVDVAPRTGHPFDGGLRDRLRVRSARGAQELFVLNRLPHVVDAVRARLPRAQ</sequence>
<protein>
    <recommendedName>
        <fullName evidence="3">GRAM domain-containing protein</fullName>
    </recommendedName>
</protein>
<evidence type="ECO:0000313" key="2">
    <source>
        <dbReference type="Proteomes" id="UP001370100"/>
    </source>
</evidence>
<comment type="caution">
    <text evidence="1">The sequence shown here is derived from an EMBL/GenBank/DDBJ whole genome shotgun (WGS) entry which is preliminary data.</text>
</comment>